<dbReference type="Pfam" id="PF13445">
    <property type="entry name" value="zf-RING_UBOX"/>
    <property type="match status" value="1"/>
</dbReference>
<dbReference type="GO" id="GO:0016787">
    <property type="term" value="F:hydrolase activity"/>
    <property type="evidence" value="ECO:0007669"/>
    <property type="project" value="UniProtKB-KW"/>
</dbReference>
<gene>
    <name evidence="14" type="ORF">AGOS_AAR147W</name>
</gene>
<dbReference type="OrthoDB" id="423559at2759"/>
<dbReference type="InterPro" id="IPR014001">
    <property type="entry name" value="Helicase_ATP-bd"/>
</dbReference>
<dbReference type="InterPro" id="IPR027370">
    <property type="entry name" value="Znf-RING_euk"/>
</dbReference>
<dbReference type="Gene3D" id="3.30.40.10">
    <property type="entry name" value="Zinc/RING finger domain, C3HC4 (zinc finger)"/>
    <property type="match status" value="1"/>
</dbReference>
<dbReference type="InterPro" id="IPR050628">
    <property type="entry name" value="SNF2_RAD54_helicase_TF"/>
</dbReference>
<evidence type="ECO:0000256" key="9">
    <source>
        <dbReference type="PROSITE-ProRule" id="PRU00175"/>
    </source>
</evidence>
<dbReference type="CDD" id="cd18008">
    <property type="entry name" value="DEXDc_SHPRH-like"/>
    <property type="match status" value="1"/>
</dbReference>
<evidence type="ECO:0000256" key="1">
    <source>
        <dbReference type="ARBA" id="ARBA00007025"/>
    </source>
</evidence>
<dbReference type="GO" id="GO:0005730">
    <property type="term" value="C:nucleolus"/>
    <property type="evidence" value="ECO:0007669"/>
    <property type="project" value="EnsemblFungi"/>
</dbReference>
<dbReference type="GO" id="GO:0000776">
    <property type="term" value="C:kinetochore"/>
    <property type="evidence" value="ECO:0007669"/>
    <property type="project" value="EnsemblFungi"/>
</dbReference>
<dbReference type="CDD" id="cd18793">
    <property type="entry name" value="SF2_C_SNF"/>
    <property type="match status" value="1"/>
</dbReference>
<evidence type="ECO:0000259" key="11">
    <source>
        <dbReference type="PROSITE" id="PS50089"/>
    </source>
</evidence>
<dbReference type="PROSITE" id="PS51192">
    <property type="entry name" value="HELICASE_ATP_BIND_1"/>
    <property type="match status" value="1"/>
</dbReference>
<evidence type="ECO:0000259" key="12">
    <source>
        <dbReference type="PROSITE" id="PS51192"/>
    </source>
</evidence>
<evidence type="ECO:0000256" key="5">
    <source>
        <dbReference type="ARBA" id="ARBA00022801"/>
    </source>
</evidence>
<feature type="compositionally biased region" description="Acidic residues" evidence="10">
    <location>
        <begin position="159"/>
        <end position="170"/>
    </location>
</feature>
<comment type="similarity">
    <text evidence="1">Belongs to the SNF2/RAD54 helicase family.</text>
</comment>
<keyword evidence="8" id="KW-0067">ATP-binding</keyword>
<dbReference type="Gene3D" id="3.40.50.10810">
    <property type="entry name" value="Tandem AAA-ATPase domain"/>
    <property type="match status" value="1"/>
</dbReference>
<name>Q75EC7_EREGS</name>
<dbReference type="PROSITE" id="PS00518">
    <property type="entry name" value="ZF_RING_1"/>
    <property type="match status" value="1"/>
</dbReference>
<dbReference type="InterPro" id="IPR013083">
    <property type="entry name" value="Znf_RING/FYVE/PHD"/>
</dbReference>
<dbReference type="OMA" id="CCHQELV"/>
<dbReference type="SMART" id="SM00184">
    <property type="entry name" value="RING"/>
    <property type="match status" value="1"/>
</dbReference>
<feature type="domain" description="RING-type" evidence="11">
    <location>
        <begin position="1285"/>
        <end position="1343"/>
    </location>
</feature>
<accession>Q75EC7</accession>
<feature type="domain" description="Helicase ATP-binding" evidence="12">
    <location>
        <begin position="909"/>
        <end position="1113"/>
    </location>
</feature>
<dbReference type="InterPro" id="IPR049730">
    <property type="entry name" value="SNF2/RAD54-like_C"/>
</dbReference>
<feature type="compositionally biased region" description="Basic and acidic residues" evidence="10">
    <location>
        <begin position="32"/>
        <end position="51"/>
    </location>
</feature>
<dbReference type="SUPFAM" id="SSF52540">
    <property type="entry name" value="P-loop containing nucleoside triphosphate hydrolases"/>
    <property type="match status" value="2"/>
</dbReference>
<dbReference type="CDD" id="cd23136">
    <property type="entry name" value="RING-HC_ULS1-like"/>
    <property type="match status" value="1"/>
</dbReference>
<keyword evidence="7" id="KW-0862">Zinc</keyword>
<dbReference type="Pfam" id="PF00271">
    <property type="entry name" value="Helicase_C"/>
    <property type="match status" value="1"/>
</dbReference>
<sequence length="1580" mass="178958">MASQVPVVDLTSDEAEDNGRNGQQDPPGALRRLYEDFGDGKERNEMGREEPGANEATRRLASLNRAASSAMRSGAASPTGMGLYNPKPADVRLPWRSPGVDMAEPEHKPSAWAPAGGVKRRRLSVAPGAPAVRCAEAGSNDGQDYDEDFSGLESSPETPDPEILVDTEEDPLLRRVLDDRGEVRLYRAQSVPSTQGSNDTPILLLSSDDEAGRPSGEREPNSASAKAAQSSWKMTTMKSSSDREIEYPSQDALLQHLARREQDYYDKLVQLKTTKQILQSKISRRETQIRAKGDSNEKLIDANRNTQGKLTNAEALLRRTELDYAAFQRQKREALLRMQLSMVDQKADKVRYQQTKMALLRVQLDNAPHTFGDEAELKNELRRIRSELSSLSVSEETHADRSEASHGIFKRTCMKALELLEASDRSQENRQAVQRLIKEVLRLEEHFLSKSLSAGERERGSKISQELQRQGIRMPFVYNRLQSICDTPESVVANINENLGAAEFISALNSALSSGNTMTEKSQTANSAAFFYTISKVRSILASSNRSPELKTDINNNLLAIEAYQQLVFCGLTPDDERKSAVLKAIRMLYKQGVKMPLVYQVLEEQGLNWRYDPTGALKNISDARDLIAQNTKRSAETKQKIYNLLDEVEKTIKETMQNVTPTIYKTTNISLNLTALKNLGVKMPVVDRTVAAYLKRMKKSSQQPQKSVKVESETSTDSINGDEEMRYFQSIQQAVSTYSTALNRARLGYDRVRRILLALEALRAYRELFHRADAPLFWNQKVQDSLNTLMDINLQLPPVFRYLKQRGFHTGDNKYVNSDDIDKDGVIEPLMIQGDPEDADLKELGDLAAGNQLQMANIYTSRDHQSLNELLESLKQAETSIDGEELTPPDMTVNLLKHQRQGLYWLLKTESSKFKGGLLADDMGLGKTVQAIALMLANRSADSTCKTNLVVGPVAVLRVWHDEINTKVKKQAQFSVMIYGGFGGKKVENFKAMHNYDVVLVSYQTLAVEFKKHWPARLQGTSENGGQLPEVASIKAMNSMKLRNEYWSPFFSDDSNFYRIILDEAQNIKNKQTQAAKACCTLNGTYRWALSGTPIQNNILELYSLLRFLRIAPYNREQKFKEDIGNALLSRGGDFDSMDTKRALKKVRVLLRAIMLRRAKTSQINGQPILELPAKHIRKKEDILDGQDLEFYKSLEHETAIQARALLNERKASSSSNILTLLLRLRQACCHQELVKLGKAKAIGTRVVNGMDFIKDWLRLYNVAKRIGTEGKGTVSQSLENMICPFCMEQMEIESLSVLTPCGHLLCDACVEPYLEDARESEYARKGPKGTRSTFVPCLVCEKLINDHEIISYQLYHQAVVKGISTDELREEYENEMTKRRHKLKYDYQLNFENLHQSKKVQQCLGIIKTVLDNSTDEKLIVFSQFTTFFDILQFFIKKVLNVSYLRYDGTMNGNVRASVIERFYREKNERLLLISMKAGNSGLTLTCANHVILVDPFWNPYVEEQAMDRCYRISQQREVYIHRLLLKNTIEDRIVELQNRKRTLVENAMDPTELREVNRLGRQELGFLFGINSLPGRE</sequence>
<keyword evidence="6" id="KW-0347">Helicase</keyword>
<dbReference type="Proteomes" id="UP000000591">
    <property type="component" value="Chromosome I"/>
</dbReference>
<feature type="domain" description="Helicase C-terminal" evidence="13">
    <location>
        <begin position="1401"/>
        <end position="1560"/>
    </location>
</feature>
<dbReference type="eggNOG" id="KOG1001">
    <property type="taxonomic scope" value="Eukaryota"/>
</dbReference>
<dbReference type="GeneID" id="4618553"/>
<dbReference type="Gene3D" id="3.40.50.300">
    <property type="entry name" value="P-loop containing nucleotide triphosphate hydrolases"/>
    <property type="match status" value="1"/>
</dbReference>
<organism evidence="14 15">
    <name type="scientific">Eremothecium gossypii (strain ATCC 10895 / CBS 109.51 / FGSC 9923 / NRRL Y-1056)</name>
    <name type="common">Yeast</name>
    <name type="synonym">Ashbya gossypii</name>
    <dbReference type="NCBI Taxonomy" id="284811"/>
    <lineage>
        <taxon>Eukaryota</taxon>
        <taxon>Fungi</taxon>
        <taxon>Dikarya</taxon>
        <taxon>Ascomycota</taxon>
        <taxon>Saccharomycotina</taxon>
        <taxon>Saccharomycetes</taxon>
        <taxon>Saccharomycetales</taxon>
        <taxon>Saccharomycetaceae</taxon>
        <taxon>Eremothecium</taxon>
    </lineage>
</organism>
<dbReference type="InterPro" id="IPR017907">
    <property type="entry name" value="Znf_RING_CS"/>
</dbReference>
<dbReference type="RefSeq" id="NP_982690.1">
    <property type="nucleotide sequence ID" value="NM_208043.1"/>
</dbReference>
<dbReference type="InterPro" id="IPR027417">
    <property type="entry name" value="P-loop_NTPase"/>
</dbReference>
<feature type="compositionally biased region" description="Basic and acidic residues" evidence="10">
    <location>
        <begin position="210"/>
        <end position="220"/>
    </location>
</feature>
<dbReference type="GO" id="GO:0007533">
    <property type="term" value="P:mating type switching"/>
    <property type="evidence" value="ECO:0007669"/>
    <property type="project" value="EnsemblFungi"/>
</dbReference>
<dbReference type="EMBL" id="AE016814">
    <property type="protein sequence ID" value="AAS50514.1"/>
    <property type="molecule type" value="Genomic_DNA"/>
</dbReference>
<protein>
    <submittedName>
        <fullName evidence="14">AAR147Wp</fullName>
    </submittedName>
</protein>
<dbReference type="GO" id="GO:0000724">
    <property type="term" value="P:double-strand break repair via homologous recombination"/>
    <property type="evidence" value="ECO:0000318"/>
    <property type="project" value="GO_Central"/>
</dbReference>
<reference evidence="14 15" key="1">
    <citation type="journal article" date="2004" name="Science">
        <title>The Ashbya gossypii genome as a tool for mapping the ancient Saccharomyces cerevisiae genome.</title>
        <authorList>
            <person name="Dietrich F.S."/>
            <person name="Voegeli S."/>
            <person name="Brachat S."/>
            <person name="Lerch A."/>
            <person name="Gates K."/>
            <person name="Steiner S."/>
            <person name="Mohr C."/>
            <person name="Pohlmann R."/>
            <person name="Luedi P."/>
            <person name="Choi S."/>
            <person name="Wing R.A."/>
            <person name="Flavier A."/>
            <person name="Gaffney T.D."/>
            <person name="Philippsen P."/>
        </authorList>
    </citation>
    <scope>NUCLEOTIDE SEQUENCE [LARGE SCALE GENOMIC DNA]</scope>
    <source>
        <strain evidence="15">ATCC 10895 / CBS 109.51 / FGSC 9923 / NRRL Y-1056</strain>
    </source>
</reference>
<dbReference type="GO" id="GO:0008094">
    <property type="term" value="F:ATP-dependent activity, acting on DNA"/>
    <property type="evidence" value="ECO:0000318"/>
    <property type="project" value="GO_Central"/>
</dbReference>
<proteinExistence type="inferred from homology"/>
<dbReference type="SMART" id="SM00487">
    <property type="entry name" value="DEXDc"/>
    <property type="match status" value="1"/>
</dbReference>
<keyword evidence="2" id="KW-0479">Metal-binding</keyword>
<dbReference type="InterPro" id="IPR000330">
    <property type="entry name" value="SNF2_N"/>
</dbReference>
<feature type="compositionally biased region" description="Low complexity" evidence="10">
    <location>
        <begin position="59"/>
        <end position="77"/>
    </location>
</feature>
<dbReference type="Pfam" id="PF00176">
    <property type="entry name" value="SNF2-rel_dom"/>
    <property type="match status" value="1"/>
</dbReference>
<dbReference type="GO" id="GO:0005634">
    <property type="term" value="C:nucleus"/>
    <property type="evidence" value="ECO:0000318"/>
    <property type="project" value="GO_Central"/>
</dbReference>
<dbReference type="FunCoup" id="Q75EC7">
    <property type="interactions" value="79"/>
</dbReference>
<evidence type="ECO:0000256" key="8">
    <source>
        <dbReference type="ARBA" id="ARBA00022840"/>
    </source>
</evidence>
<dbReference type="GO" id="GO:0006325">
    <property type="term" value="P:chromatin organization"/>
    <property type="evidence" value="ECO:0007669"/>
    <property type="project" value="EnsemblFungi"/>
</dbReference>
<dbReference type="GO" id="GO:0004386">
    <property type="term" value="F:helicase activity"/>
    <property type="evidence" value="ECO:0007669"/>
    <property type="project" value="UniProtKB-KW"/>
</dbReference>
<evidence type="ECO:0000313" key="15">
    <source>
        <dbReference type="Proteomes" id="UP000000591"/>
    </source>
</evidence>
<dbReference type="InterPro" id="IPR001650">
    <property type="entry name" value="Helicase_C-like"/>
</dbReference>
<feature type="region of interest" description="Disordered" evidence="10">
    <location>
        <begin position="1"/>
        <end position="170"/>
    </location>
</feature>
<keyword evidence="15" id="KW-1185">Reference proteome</keyword>
<dbReference type="PANTHER" id="PTHR45626">
    <property type="entry name" value="TRANSCRIPTION TERMINATION FACTOR 2-RELATED"/>
    <property type="match status" value="1"/>
</dbReference>
<dbReference type="SUPFAM" id="SSF57850">
    <property type="entry name" value="RING/U-box"/>
    <property type="match status" value="1"/>
</dbReference>
<dbReference type="STRING" id="284811.Q75EC7"/>
<dbReference type="KEGG" id="ago:AGOS_AAR147W"/>
<evidence type="ECO:0000313" key="14">
    <source>
        <dbReference type="EMBL" id="AAS50514.1"/>
    </source>
</evidence>
<reference evidence="15" key="2">
    <citation type="journal article" date="2013" name="G3 (Bethesda)">
        <title>Genomes of Ashbya fungi isolated from insects reveal four mating-type loci, numerous translocations, lack of transposons, and distinct gene duplications.</title>
        <authorList>
            <person name="Dietrich F.S."/>
            <person name="Voegeli S."/>
            <person name="Kuo S."/>
            <person name="Philippsen P."/>
        </authorList>
    </citation>
    <scope>GENOME REANNOTATION</scope>
    <source>
        <strain evidence="15">ATCC 10895 / CBS 109.51 / FGSC 9923 / NRRL Y-1056</strain>
    </source>
</reference>
<dbReference type="PROSITE" id="PS50089">
    <property type="entry name" value="ZF_RING_2"/>
    <property type="match status" value="1"/>
</dbReference>
<evidence type="ECO:0000259" key="13">
    <source>
        <dbReference type="PROSITE" id="PS51194"/>
    </source>
</evidence>
<dbReference type="GO" id="GO:0008270">
    <property type="term" value="F:zinc ion binding"/>
    <property type="evidence" value="ECO:0007669"/>
    <property type="project" value="UniProtKB-KW"/>
</dbReference>
<dbReference type="GO" id="GO:0032183">
    <property type="term" value="F:SUMO binding"/>
    <property type="evidence" value="ECO:0007669"/>
    <property type="project" value="EnsemblFungi"/>
</dbReference>
<evidence type="ECO:0000256" key="10">
    <source>
        <dbReference type="SAM" id="MobiDB-lite"/>
    </source>
</evidence>
<evidence type="ECO:0000256" key="7">
    <source>
        <dbReference type="ARBA" id="ARBA00022833"/>
    </source>
</evidence>
<dbReference type="InParanoid" id="Q75EC7"/>
<dbReference type="InterPro" id="IPR001841">
    <property type="entry name" value="Znf_RING"/>
</dbReference>
<dbReference type="GO" id="GO:0005737">
    <property type="term" value="C:cytoplasm"/>
    <property type="evidence" value="ECO:0000318"/>
    <property type="project" value="GO_Central"/>
</dbReference>
<dbReference type="PANTHER" id="PTHR45626:SF16">
    <property type="entry name" value="ATP-DEPENDENT HELICASE ULS1"/>
    <property type="match status" value="1"/>
</dbReference>
<evidence type="ECO:0000256" key="4">
    <source>
        <dbReference type="ARBA" id="ARBA00022771"/>
    </source>
</evidence>
<keyword evidence="3" id="KW-0547">Nucleotide-binding</keyword>
<keyword evidence="4 9" id="KW-0863">Zinc-finger</keyword>
<feature type="region of interest" description="Disordered" evidence="10">
    <location>
        <begin position="187"/>
        <end position="233"/>
    </location>
</feature>
<feature type="compositionally biased region" description="Low complexity" evidence="10">
    <location>
        <begin position="222"/>
        <end position="233"/>
    </location>
</feature>
<evidence type="ECO:0000256" key="6">
    <source>
        <dbReference type="ARBA" id="ARBA00022806"/>
    </source>
</evidence>
<dbReference type="InterPro" id="IPR038718">
    <property type="entry name" value="SNF2-like_sf"/>
</dbReference>
<keyword evidence="5" id="KW-0378">Hydrolase</keyword>
<dbReference type="GO" id="GO:0005524">
    <property type="term" value="F:ATP binding"/>
    <property type="evidence" value="ECO:0007669"/>
    <property type="project" value="UniProtKB-KW"/>
</dbReference>
<evidence type="ECO:0000256" key="3">
    <source>
        <dbReference type="ARBA" id="ARBA00022741"/>
    </source>
</evidence>
<dbReference type="HOGENOM" id="CLU_245137_0_0_1"/>
<evidence type="ECO:0000256" key="2">
    <source>
        <dbReference type="ARBA" id="ARBA00022723"/>
    </source>
</evidence>
<dbReference type="SMART" id="SM00490">
    <property type="entry name" value="HELICc"/>
    <property type="match status" value="1"/>
</dbReference>
<feature type="compositionally biased region" description="Polar residues" evidence="10">
    <location>
        <begin position="190"/>
        <end position="200"/>
    </location>
</feature>
<dbReference type="PROSITE" id="PS51194">
    <property type="entry name" value="HELICASE_CTER"/>
    <property type="match status" value="1"/>
</dbReference>